<protein>
    <submittedName>
        <fullName evidence="1">Uncharacterized protein</fullName>
    </submittedName>
</protein>
<name>M2S1A7_ENTHI</name>
<dbReference type="VEuPathDB" id="AmoebaDB:EHI5A_201330"/>
<reference evidence="1 2" key="1">
    <citation type="submission" date="2013-02" db="EMBL/GenBank/DDBJ databases">
        <authorList>
            <person name="Hannick L."/>
            <person name="Zafar N."/>
            <person name="Lorenzi H."/>
            <person name="Ali I.A."/>
            <person name="Petri W.P."/>
            <person name="Caler E."/>
        </authorList>
    </citation>
    <scope>NUCLEOTIDE SEQUENCE [LARGE SCALE GENOMIC DNA]</scope>
    <source>
        <strain evidence="1 2">KU27</strain>
    </source>
</reference>
<organism evidence="1 2">
    <name type="scientific">Entamoeba histolytica KU27</name>
    <dbReference type="NCBI Taxonomy" id="885311"/>
    <lineage>
        <taxon>Eukaryota</taxon>
        <taxon>Amoebozoa</taxon>
        <taxon>Evosea</taxon>
        <taxon>Archamoebae</taxon>
        <taxon>Mastigamoebida</taxon>
        <taxon>Entamoebidae</taxon>
        <taxon>Entamoeba</taxon>
    </lineage>
</organism>
<evidence type="ECO:0000313" key="1">
    <source>
        <dbReference type="EMBL" id="EMD44597.1"/>
    </source>
</evidence>
<gene>
    <name evidence="1" type="ORF">EHI5A_201330</name>
</gene>
<dbReference type="AlphaFoldDB" id="M2S1A7"/>
<accession>M2S1A7</accession>
<evidence type="ECO:0000313" key="2">
    <source>
        <dbReference type="Proteomes" id="UP000011755"/>
    </source>
</evidence>
<dbReference type="Proteomes" id="UP000011755">
    <property type="component" value="Unassembled WGS sequence"/>
</dbReference>
<proteinExistence type="predicted"/>
<sequence>MSNLRDTIEIDSELKRREKGIAELRKSRRERRLEVKRIQGTNSLPDIPLQQTLPMLKQETLVKQ</sequence>
<dbReference type="EMBL" id="KB445003">
    <property type="protein sequence ID" value="EMD44597.1"/>
    <property type="molecule type" value="Genomic_DNA"/>
</dbReference>